<organism evidence="2 3">
    <name type="scientific">Actinomadura chibensis</name>
    <dbReference type="NCBI Taxonomy" id="392828"/>
    <lineage>
        <taxon>Bacteria</taxon>
        <taxon>Bacillati</taxon>
        <taxon>Actinomycetota</taxon>
        <taxon>Actinomycetes</taxon>
        <taxon>Streptosporangiales</taxon>
        <taxon>Thermomonosporaceae</taxon>
        <taxon>Actinomadura</taxon>
    </lineage>
</organism>
<keyword evidence="1" id="KW-0812">Transmembrane</keyword>
<evidence type="ECO:0008006" key="4">
    <source>
        <dbReference type="Google" id="ProtNLM"/>
    </source>
</evidence>
<reference evidence="2 3" key="1">
    <citation type="submission" date="2019-08" db="EMBL/GenBank/DDBJ databases">
        <title>Actinomadura sp. nov. CYP1-5 isolated from mountain soil.</title>
        <authorList>
            <person name="Songsumanus A."/>
            <person name="Kuncharoen N."/>
            <person name="Kudo T."/>
            <person name="Yuki M."/>
            <person name="Igarashi Y."/>
            <person name="Tanasupawat S."/>
        </authorList>
    </citation>
    <scope>NUCLEOTIDE SEQUENCE [LARGE SCALE GENOMIC DNA]</scope>
    <source>
        <strain evidence="2 3">JCM 14158</strain>
    </source>
</reference>
<keyword evidence="1" id="KW-0472">Membrane</keyword>
<comment type="caution">
    <text evidence="2">The sequence shown here is derived from an EMBL/GenBank/DDBJ whole genome shotgun (WGS) entry which is preliminary data.</text>
</comment>
<name>A0A5D0NT02_9ACTN</name>
<evidence type="ECO:0000313" key="3">
    <source>
        <dbReference type="Proteomes" id="UP000323380"/>
    </source>
</evidence>
<evidence type="ECO:0000256" key="1">
    <source>
        <dbReference type="SAM" id="Phobius"/>
    </source>
</evidence>
<dbReference type="EMBL" id="VSFG01000001">
    <property type="protein sequence ID" value="TYB47763.1"/>
    <property type="molecule type" value="Genomic_DNA"/>
</dbReference>
<dbReference type="RefSeq" id="WP_067903213.1">
    <property type="nucleotide sequence ID" value="NZ_VSFG01000001.1"/>
</dbReference>
<keyword evidence="3" id="KW-1185">Reference proteome</keyword>
<evidence type="ECO:0000313" key="2">
    <source>
        <dbReference type="EMBL" id="TYB47763.1"/>
    </source>
</evidence>
<protein>
    <recommendedName>
        <fullName evidence="4">WD40 repeat domain-containing protein</fullName>
    </recommendedName>
</protein>
<accession>A0A5D0NT02</accession>
<dbReference type="Proteomes" id="UP000323380">
    <property type="component" value="Unassembled WGS sequence"/>
</dbReference>
<dbReference type="AlphaFoldDB" id="A0A5D0NT02"/>
<gene>
    <name evidence="2" type="ORF">FXF69_00420</name>
</gene>
<dbReference type="STRING" id="1220554.GCA_001552135_07393"/>
<dbReference type="SUPFAM" id="SSF82171">
    <property type="entry name" value="DPP6 N-terminal domain-like"/>
    <property type="match status" value="1"/>
</dbReference>
<dbReference type="InterPro" id="IPR011042">
    <property type="entry name" value="6-blade_b-propeller_TolB-like"/>
</dbReference>
<feature type="transmembrane region" description="Helical" evidence="1">
    <location>
        <begin position="46"/>
        <end position="66"/>
    </location>
</feature>
<keyword evidence="1" id="KW-1133">Transmembrane helix</keyword>
<proteinExistence type="predicted"/>
<sequence>MSGVEDRLRDALRATAEAAVDADRPRPLPERGARRPLRRAAPLRAWVIPVCAVLAVLALAAGVLGIRKVIEPPDRRLQHVPKMPRFVFASHLSAGGRPSRVEVRDSGTGRLVDVETAPRGTDFLDLAATGDGRTLFVLTRPDRTGACSTVVHRFGLDGSGRFTGRTQVPNAVIAGTPGDDGALAVTADGRRLAYAVESCGSDGGARRWSTDGRLGVIDADGGARRELPESEDAGDSHLSWSGSGDRLFFVRSRYVRGAGGKSASVQELRALPLRGAVGSPVAAASVRIRAVAAPKRFEGAAARPAGDRVLLFEGTERLVGASSEDEGTPNPAGERVVLLEVSAAGGRAVRTIRRQAVSFGGRNVLKADASGRYLITGFGLIDLERGGTVPPLRGVSGYYDLDW</sequence>
<dbReference type="Gene3D" id="2.120.10.30">
    <property type="entry name" value="TolB, C-terminal domain"/>
    <property type="match status" value="1"/>
</dbReference>